<protein>
    <submittedName>
        <fullName evidence="1">Uncharacterized protein</fullName>
    </submittedName>
</protein>
<gene>
    <name evidence="1" type="ORF">D9619_012393</name>
</gene>
<dbReference type="AlphaFoldDB" id="A0A8H5ARQ8"/>
<keyword evidence="2" id="KW-1185">Reference proteome</keyword>
<reference evidence="1 2" key="1">
    <citation type="journal article" date="2020" name="ISME J.">
        <title>Uncovering the hidden diversity of litter-decomposition mechanisms in mushroom-forming fungi.</title>
        <authorList>
            <person name="Floudas D."/>
            <person name="Bentzer J."/>
            <person name="Ahren D."/>
            <person name="Johansson T."/>
            <person name="Persson P."/>
            <person name="Tunlid A."/>
        </authorList>
    </citation>
    <scope>NUCLEOTIDE SEQUENCE [LARGE SCALE GENOMIC DNA]</scope>
    <source>
        <strain evidence="1 2">CBS 101986</strain>
    </source>
</reference>
<evidence type="ECO:0000313" key="2">
    <source>
        <dbReference type="Proteomes" id="UP000567179"/>
    </source>
</evidence>
<sequence length="335" mass="36464">MNTGFATQTDSSHAHPLGQSYILSQYSSLSGALDPNSVLQIPRDGNVYKPPCQELPSSIDICNIEPEESGIQYAAHCDARLYAPSDVEDESVSENPISTATYSAIWEGDVPDESDPYLNCVSAAAANETSIDASQFDIMAQWSNQATGGFYIDCSLSDASEPILYPGPSENEYRQTHSITTHDANSINQCDSLHATADYMMSSNNVFNSGTPIADVANPCATFGGSFLDFPVDAQLHPGIGLDEGQNGASLTGLQPAHLLSHNEYVEQPDQTKTQETYSETFHSEADNDMDYGDHSNLQVGQLINNGSCVDDEMEGIFLIMDTLIRFVERRYRNV</sequence>
<evidence type="ECO:0000313" key="1">
    <source>
        <dbReference type="EMBL" id="KAF5309398.1"/>
    </source>
</evidence>
<name>A0A8H5ARQ8_9AGAR</name>
<dbReference type="Proteomes" id="UP000567179">
    <property type="component" value="Unassembled WGS sequence"/>
</dbReference>
<proteinExistence type="predicted"/>
<organism evidence="1 2">
    <name type="scientific">Psilocybe cf. subviscida</name>
    <dbReference type="NCBI Taxonomy" id="2480587"/>
    <lineage>
        <taxon>Eukaryota</taxon>
        <taxon>Fungi</taxon>
        <taxon>Dikarya</taxon>
        <taxon>Basidiomycota</taxon>
        <taxon>Agaricomycotina</taxon>
        <taxon>Agaricomycetes</taxon>
        <taxon>Agaricomycetidae</taxon>
        <taxon>Agaricales</taxon>
        <taxon>Agaricineae</taxon>
        <taxon>Strophariaceae</taxon>
        <taxon>Psilocybe</taxon>
    </lineage>
</organism>
<accession>A0A8H5ARQ8</accession>
<comment type="caution">
    <text evidence="1">The sequence shown here is derived from an EMBL/GenBank/DDBJ whole genome shotgun (WGS) entry which is preliminary data.</text>
</comment>
<dbReference type="EMBL" id="JAACJJ010000059">
    <property type="protein sequence ID" value="KAF5309398.1"/>
    <property type="molecule type" value="Genomic_DNA"/>
</dbReference>